<keyword evidence="3" id="KW-0378">Hydrolase</keyword>
<evidence type="ECO:0000256" key="1">
    <source>
        <dbReference type="ARBA" id="ARBA00007623"/>
    </source>
</evidence>
<dbReference type="GO" id="GO:0006508">
    <property type="term" value="P:proteolysis"/>
    <property type="evidence" value="ECO:0007669"/>
    <property type="project" value="UniProtKB-KW"/>
</dbReference>
<dbReference type="PANTHER" id="PTHR10183">
    <property type="entry name" value="CALPAIN"/>
    <property type="match status" value="1"/>
</dbReference>
<dbReference type="SUPFAM" id="SSF54001">
    <property type="entry name" value="Cysteine proteinases"/>
    <property type="match status" value="1"/>
</dbReference>
<dbReference type="Proteomes" id="UP000244855">
    <property type="component" value="Unassembled WGS sequence"/>
</dbReference>
<reference evidence="8 9" key="1">
    <citation type="journal article" date="2018" name="Sci. Rep.">
        <title>Comparative genomics provides insights into the lifestyle and reveals functional heterogeneity of dark septate endophytic fungi.</title>
        <authorList>
            <person name="Knapp D.G."/>
            <person name="Nemeth J.B."/>
            <person name="Barry K."/>
            <person name="Hainaut M."/>
            <person name="Henrissat B."/>
            <person name="Johnson J."/>
            <person name="Kuo A."/>
            <person name="Lim J.H.P."/>
            <person name="Lipzen A."/>
            <person name="Nolan M."/>
            <person name="Ohm R.A."/>
            <person name="Tamas L."/>
            <person name="Grigoriev I.V."/>
            <person name="Spatafora J.W."/>
            <person name="Nagy L.G."/>
            <person name="Kovacs G.M."/>
        </authorList>
    </citation>
    <scope>NUCLEOTIDE SEQUENCE [LARGE SCALE GENOMIC DNA]</scope>
    <source>
        <strain evidence="8 9">DSE2036</strain>
    </source>
</reference>
<comment type="similarity">
    <text evidence="1">Belongs to the peptidase C2 family.</text>
</comment>
<evidence type="ECO:0000256" key="2">
    <source>
        <dbReference type="ARBA" id="ARBA00022670"/>
    </source>
</evidence>
<dbReference type="InterPro" id="IPR038765">
    <property type="entry name" value="Papain-like_cys_pep_sf"/>
</dbReference>
<keyword evidence="2" id="KW-0645">Protease</keyword>
<dbReference type="InterPro" id="IPR001300">
    <property type="entry name" value="Peptidase_C2_calpain_cat"/>
</dbReference>
<gene>
    <name evidence="8" type="ORF">DM02DRAFT_361031</name>
</gene>
<dbReference type="OrthoDB" id="424753at2759"/>
<accession>A0A2V1CZS1</accession>
<evidence type="ECO:0000256" key="5">
    <source>
        <dbReference type="PIRSR" id="PIRSR622684-1"/>
    </source>
</evidence>
<comment type="caution">
    <text evidence="6">Lacks conserved residue(s) required for the propagation of feature annotation.</text>
</comment>
<keyword evidence="9" id="KW-1185">Reference proteome</keyword>
<dbReference type="Pfam" id="PF00648">
    <property type="entry name" value="Peptidase_C2"/>
    <property type="match status" value="1"/>
</dbReference>
<dbReference type="STRING" id="97972.A0A2V1CZS1"/>
<dbReference type="PANTHER" id="PTHR10183:SF379">
    <property type="entry name" value="CALPAIN-5"/>
    <property type="match status" value="1"/>
</dbReference>
<dbReference type="PROSITE" id="PS50203">
    <property type="entry name" value="CALPAIN_CAT"/>
    <property type="match status" value="1"/>
</dbReference>
<organism evidence="8 9">
    <name type="scientific">Periconia macrospinosa</name>
    <dbReference type="NCBI Taxonomy" id="97972"/>
    <lineage>
        <taxon>Eukaryota</taxon>
        <taxon>Fungi</taxon>
        <taxon>Dikarya</taxon>
        <taxon>Ascomycota</taxon>
        <taxon>Pezizomycotina</taxon>
        <taxon>Dothideomycetes</taxon>
        <taxon>Pleosporomycetidae</taxon>
        <taxon>Pleosporales</taxon>
        <taxon>Massarineae</taxon>
        <taxon>Periconiaceae</taxon>
        <taxon>Periconia</taxon>
    </lineage>
</organism>
<dbReference type="GO" id="GO:0004198">
    <property type="term" value="F:calcium-dependent cysteine-type endopeptidase activity"/>
    <property type="evidence" value="ECO:0007669"/>
    <property type="project" value="InterPro"/>
</dbReference>
<name>A0A2V1CZS1_9PLEO</name>
<dbReference type="AlphaFoldDB" id="A0A2V1CZS1"/>
<evidence type="ECO:0000256" key="4">
    <source>
        <dbReference type="ARBA" id="ARBA00022807"/>
    </source>
</evidence>
<protein>
    <submittedName>
        <fullName evidence="8">Cysteine proteinase</fullName>
    </submittedName>
</protein>
<evidence type="ECO:0000259" key="7">
    <source>
        <dbReference type="PROSITE" id="PS50203"/>
    </source>
</evidence>
<dbReference type="EMBL" id="KZ805906">
    <property type="protein sequence ID" value="PVH91277.1"/>
    <property type="molecule type" value="Genomic_DNA"/>
</dbReference>
<proteinExistence type="inferred from homology"/>
<feature type="active site" evidence="5">
    <location>
        <position position="461"/>
    </location>
</feature>
<evidence type="ECO:0000256" key="3">
    <source>
        <dbReference type="ARBA" id="ARBA00022801"/>
    </source>
</evidence>
<evidence type="ECO:0000256" key="6">
    <source>
        <dbReference type="PROSITE-ProRule" id="PRU00239"/>
    </source>
</evidence>
<keyword evidence="4" id="KW-0788">Thiol protease</keyword>
<dbReference type="InterPro" id="IPR022684">
    <property type="entry name" value="Calpain_cysteine_protease"/>
</dbReference>
<sequence length="536" mass="60539">MAINRDSRANGGQIGGLDPYVLAEALIGRKIDRQSTTSTLANFDLQSGYDDLADVKHDYVLSITGPKPDEPPKDVHVGCINPYALVETLIGRKIDKCSMASVQIISDVLQTDYDELFDMKYNSSLYAGLKLNEQDRKAEELSEQDVKIISERDLETPDLSQVRKTEDLEKLGLKDILQTQVKMARFRNGKLRLVLHARDVGKTVSNREVTMTLNELALPFRKEKGEWTPPNSSWEETYTNRPNNRRIIEELDRFQIGDAFHTRHDFHNTYSRNRFDDPVQGAVGNSWLIAALFSVFWANPAIINRRTQPLEQPGHGQERKKRVFSIKFHDKGGDNNAPTDTVEVNYEVPVNNSDHEPIYCRASDGYEVWPMLYEKAFAKWVTGNSSDRPDITQIHNGDPIKAMAQINDKDPQYFFTDRHSTQDVLGLVRSCSVNYKTINPISAYTHASGHLFRGSNLVANHAYSVLGWSSFGQKQYIILRNPWGVTEPVSVTTYPGLLTQVEPELWPPASLLDRGGVLALEASAFNEYFNCIGVAK</sequence>
<evidence type="ECO:0000313" key="9">
    <source>
        <dbReference type="Proteomes" id="UP000244855"/>
    </source>
</evidence>
<feature type="active site" evidence="5">
    <location>
        <position position="481"/>
    </location>
</feature>
<feature type="domain" description="Calpain catalytic" evidence="7">
    <location>
        <begin position="277"/>
        <end position="536"/>
    </location>
</feature>
<evidence type="ECO:0000313" key="8">
    <source>
        <dbReference type="EMBL" id="PVH91277.1"/>
    </source>
</evidence>